<reference evidence="2" key="2">
    <citation type="submission" date="2018-05" db="EMBL/GenBank/DDBJ databases">
        <title>OgluRS3 (Oryza glumaepatula Reference Sequence Version 3).</title>
        <authorList>
            <person name="Zhang J."/>
            <person name="Kudrna D."/>
            <person name="Lee S."/>
            <person name="Talag J."/>
            <person name="Welchert J."/>
            <person name="Wing R.A."/>
        </authorList>
    </citation>
    <scope>NUCLEOTIDE SEQUENCE [LARGE SCALE GENOMIC DNA]</scope>
</reference>
<feature type="region of interest" description="Disordered" evidence="1">
    <location>
        <begin position="1"/>
        <end position="81"/>
    </location>
</feature>
<dbReference type="HOGENOM" id="CLU_1172249_0_0_1"/>
<reference evidence="2" key="1">
    <citation type="submission" date="2015-04" db="UniProtKB">
        <authorList>
            <consortium name="EnsemblPlants"/>
        </authorList>
    </citation>
    <scope>IDENTIFICATION</scope>
</reference>
<evidence type="ECO:0000256" key="1">
    <source>
        <dbReference type="SAM" id="MobiDB-lite"/>
    </source>
</evidence>
<feature type="compositionally biased region" description="Polar residues" evidence="1">
    <location>
        <begin position="1"/>
        <end position="10"/>
    </location>
</feature>
<sequence>MDKQTPQPSKGSMAGSGSRWPEKGRSIKAARRQGRPGEELRTEDRAKDIGVDHVSGEELRASRDNPDNCDNHLQLHHQRREDRWMQGAAKVVEIDSRAREGKLGAVKMGAAHHRQRLFLQAQADKGGRERGRTGEGKKGEKAVERGLCPFHFWRERSGREGSASRHLTPQQPLPPRPDAPLTSGAGCSRNPRDRAASASCRSTSPPPVPDLATAVPDMPLPSLEASPLSLPDAGKRG</sequence>
<feature type="compositionally biased region" description="Basic and acidic residues" evidence="1">
    <location>
        <begin position="35"/>
        <end position="70"/>
    </location>
</feature>
<feature type="compositionally biased region" description="Basic and acidic residues" evidence="1">
    <location>
        <begin position="125"/>
        <end position="144"/>
    </location>
</feature>
<feature type="region of interest" description="Disordered" evidence="1">
    <location>
        <begin position="119"/>
        <end position="237"/>
    </location>
</feature>
<organism evidence="2">
    <name type="scientific">Oryza glumipatula</name>
    <dbReference type="NCBI Taxonomy" id="40148"/>
    <lineage>
        <taxon>Eukaryota</taxon>
        <taxon>Viridiplantae</taxon>
        <taxon>Streptophyta</taxon>
        <taxon>Embryophyta</taxon>
        <taxon>Tracheophyta</taxon>
        <taxon>Spermatophyta</taxon>
        <taxon>Magnoliopsida</taxon>
        <taxon>Liliopsida</taxon>
        <taxon>Poales</taxon>
        <taxon>Poaceae</taxon>
        <taxon>BOP clade</taxon>
        <taxon>Oryzoideae</taxon>
        <taxon>Oryzeae</taxon>
        <taxon>Oryzinae</taxon>
        <taxon>Oryza</taxon>
    </lineage>
</organism>
<dbReference type="AlphaFoldDB" id="A0A0D9Z9C4"/>
<dbReference type="Gramene" id="OGLUM03G23370.1">
    <property type="protein sequence ID" value="OGLUM03G23370.1"/>
    <property type="gene ID" value="OGLUM03G23370"/>
</dbReference>
<evidence type="ECO:0000313" key="2">
    <source>
        <dbReference type="EnsemblPlants" id="OGLUM03G23370.1"/>
    </source>
</evidence>
<dbReference type="EnsemblPlants" id="OGLUM03G23370.1">
    <property type="protein sequence ID" value="OGLUM03G23370.1"/>
    <property type="gene ID" value="OGLUM03G23370"/>
</dbReference>
<name>A0A0D9Z9C4_9ORYZ</name>
<evidence type="ECO:0000313" key="3">
    <source>
        <dbReference type="Proteomes" id="UP000026961"/>
    </source>
</evidence>
<keyword evidence="3" id="KW-1185">Reference proteome</keyword>
<proteinExistence type="predicted"/>
<dbReference type="Proteomes" id="UP000026961">
    <property type="component" value="Chromosome 3"/>
</dbReference>
<feature type="compositionally biased region" description="Low complexity" evidence="1">
    <location>
        <begin position="220"/>
        <end position="231"/>
    </location>
</feature>
<protein>
    <submittedName>
        <fullName evidence="2">Uncharacterized protein</fullName>
    </submittedName>
</protein>
<feature type="compositionally biased region" description="Basic and acidic residues" evidence="1">
    <location>
        <begin position="152"/>
        <end position="163"/>
    </location>
</feature>
<accession>A0A0D9Z9C4</accession>